<keyword evidence="3" id="KW-0175">Coiled coil</keyword>
<feature type="domain" description="Flagellar hook-associated protein 2 N-terminal" evidence="6">
    <location>
        <begin position="11"/>
        <end position="105"/>
    </location>
</feature>
<dbReference type="GO" id="GO:0009424">
    <property type="term" value="C:bacterial-type flagellum hook"/>
    <property type="evidence" value="ECO:0007669"/>
    <property type="project" value="UniProtKB-UniRule"/>
</dbReference>
<keyword evidence="4 5" id="KW-0975">Bacterial flagellum</keyword>
<keyword evidence="5" id="KW-0964">Secreted</keyword>
<comment type="subcellular location">
    <subcellularLocation>
        <location evidence="5">Secreted</location>
    </subcellularLocation>
    <subcellularLocation>
        <location evidence="5">Bacterial flagellum</location>
    </subcellularLocation>
</comment>
<dbReference type="InterPro" id="IPR010809">
    <property type="entry name" value="FliD_C"/>
</dbReference>
<evidence type="ECO:0000256" key="4">
    <source>
        <dbReference type="ARBA" id="ARBA00023143"/>
    </source>
</evidence>
<evidence type="ECO:0000313" key="9">
    <source>
        <dbReference type="Proteomes" id="UP000287649"/>
    </source>
</evidence>
<dbReference type="InterPro" id="IPR010810">
    <property type="entry name" value="Flagellin_hook_IN_motif"/>
</dbReference>
<dbReference type="PANTHER" id="PTHR30288">
    <property type="entry name" value="FLAGELLAR CAP/ASSEMBLY PROTEIN FLID"/>
    <property type="match status" value="1"/>
</dbReference>
<dbReference type="Pfam" id="PF07196">
    <property type="entry name" value="Flagellin_IN"/>
    <property type="match status" value="1"/>
</dbReference>
<proteinExistence type="inferred from homology"/>
<keyword evidence="8" id="KW-0966">Cell projection</keyword>
<comment type="subunit">
    <text evidence="2 5">Homopentamer.</text>
</comment>
<evidence type="ECO:0000259" key="7">
    <source>
        <dbReference type="Pfam" id="PF07195"/>
    </source>
</evidence>
<sequence>MASIAALGVGSGLDLNGLLSQLESAERQRLQPLAQQKASYQARISAYGKLEGALAQFQTALGSLGKAETFAAVKSNVTGDAVTAAANSSAVPGSYNVSVTSLAKSYSVATLGLDDKARDLGAGSVDFTLADGTAHSVAIGADASSLEDVRDAINSAQTDVVASIVNDGDAANPYRLVLNSAKTGVDAGVQSLTFIGMGGELSKDAATEQLAANAQFSVNGLTMQSASNQVDEAIAGLTLNLAKENETAVITVTRDNAAIEKSVNDFVKAYNSLNSTVRDLGDYNPETQVGGRLLGDSSLRMVQSELRSMFSETVVEGSAFTFLSDLGISRELDGSLKVDSEQLKTVTSDQLQDLQSFFAGSDVNEGFSAQSKGVIDRLLDENGLIATSTEGMKSAITRIDERIEREEVAIARTVERYRTQFAKLDSMIANMNSTSAYLTQQFDVMNAQLGRK</sequence>
<dbReference type="Pfam" id="PF07195">
    <property type="entry name" value="FliD_C"/>
    <property type="match status" value="1"/>
</dbReference>
<name>A0A432Y751_9GAMM</name>
<keyword evidence="8" id="KW-0969">Cilium</keyword>
<reference evidence="9" key="1">
    <citation type="journal article" date="2018" name="Front. Microbiol.">
        <title>Genome-Based Analysis Reveals the Taxonomy and Diversity of the Family Idiomarinaceae.</title>
        <authorList>
            <person name="Liu Y."/>
            <person name="Lai Q."/>
            <person name="Shao Z."/>
        </authorList>
    </citation>
    <scope>NUCLEOTIDE SEQUENCE [LARGE SCALE GENOMIC DNA]</scope>
    <source>
        <strain evidence="9">PO-M2</strain>
    </source>
</reference>
<dbReference type="AlphaFoldDB" id="A0A432Y751"/>
<accession>A0A432Y751</accession>
<keyword evidence="8" id="KW-0282">Flagellum</keyword>
<dbReference type="RefSeq" id="WP_126772270.1">
    <property type="nucleotide sequence ID" value="NZ_PIPX01000001.1"/>
</dbReference>
<dbReference type="GO" id="GO:0007155">
    <property type="term" value="P:cell adhesion"/>
    <property type="evidence" value="ECO:0007669"/>
    <property type="project" value="InterPro"/>
</dbReference>
<dbReference type="Proteomes" id="UP000287649">
    <property type="component" value="Unassembled WGS sequence"/>
</dbReference>
<comment type="similarity">
    <text evidence="1 5">Belongs to the FliD family.</text>
</comment>
<gene>
    <name evidence="8" type="ORF">CWI70_08520</name>
</gene>
<evidence type="ECO:0000256" key="5">
    <source>
        <dbReference type="RuleBase" id="RU362066"/>
    </source>
</evidence>
<dbReference type="Pfam" id="PF02465">
    <property type="entry name" value="FliD_N"/>
    <property type="match status" value="1"/>
</dbReference>
<dbReference type="GO" id="GO:0009421">
    <property type="term" value="C:bacterial-type flagellum filament cap"/>
    <property type="evidence" value="ECO:0007669"/>
    <property type="project" value="InterPro"/>
</dbReference>
<dbReference type="OrthoDB" id="9810816at2"/>
<feature type="domain" description="Flagellar hook-associated protein 2 C-terminal" evidence="7">
    <location>
        <begin position="211"/>
        <end position="433"/>
    </location>
</feature>
<dbReference type="InterPro" id="IPR003481">
    <property type="entry name" value="FliD_N"/>
</dbReference>
<comment type="function">
    <text evidence="5">Required for morphogenesis and for the elongation of the flagellar filament by facilitating polymerization of the flagellin monomers at the tip of growing filament. Forms a capping structure, which prevents flagellin subunits (transported through the central channel of the flagellum) from leaking out without polymerization at the distal end.</text>
</comment>
<evidence type="ECO:0000256" key="2">
    <source>
        <dbReference type="ARBA" id="ARBA00011255"/>
    </source>
</evidence>
<keyword evidence="9" id="KW-1185">Reference proteome</keyword>
<dbReference type="GO" id="GO:0071973">
    <property type="term" value="P:bacterial-type flagellum-dependent cell motility"/>
    <property type="evidence" value="ECO:0007669"/>
    <property type="project" value="TreeGrafter"/>
</dbReference>
<evidence type="ECO:0000313" key="8">
    <source>
        <dbReference type="EMBL" id="RUO56762.1"/>
    </source>
</evidence>
<dbReference type="InterPro" id="IPR040026">
    <property type="entry name" value="FliD"/>
</dbReference>
<organism evidence="8 9">
    <name type="scientific">Pseudidiomarina homiensis</name>
    <dbReference type="NCBI Taxonomy" id="364198"/>
    <lineage>
        <taxon>Bacteria</taxon>
        <taxon>Pseudomonadati</taxon>
        <taxon>Pseudomonadota</taxon>
        <taxon>Gammaproteobacteria</taxon>
        <taxon>Alteromonadales</taxon>
        <taxon>Idiomarinaceae</taxon>
        <taxon>Pseudidiomarina</taxon>
    </lineage>
</organism>
<protein>
    <recommendedName>
        <fullName evidence="5">Flagellar hook-associated protein 2</fullName>
        <shortName evidence="5">HAP2</shortName>
    </recommendedName>
    <alternativeName>
        <fullName evidence="5">Flagellar cap protein</fullName>
    </alternativeName>
</protein>
<evidence type="ECO:0000256" key="1">
    <source>
        <dbReference type="ARBA" id="ARBA00009764"/>
    </source>
</evidence>
<evidence type="ECO:0000256" key="3">
    <source>
        <dbReference type="ARBA" id="ARBA00023054"/>
    </source>
</evidence>
<dbReference type="GO" id="GO:0005576">
    <property type="term" value="C:extracellular region"/>
    <property type="evidence" value="ECO:0007669"/>
    <property type="project" value="UniProtKB-SubCell"/>
</dbReference>
<dbReference type="PANTHER" id="PTHR30288:SF0">
    <property type="entry name" value="FLAGELLAR HOOK-ASSOCIATED PROTEIN 2"/>
    <property type="match status" value="1"/>
</dbReference>
<dbReference type="EMBL" id="PIPX01000001">
    <property type="protein sequence ID" value="RUO56762.1"/>
    <property type="molecule type" value="Genomic_DNA"/>
</dbReference>
<comment type="caution">
    <text evidence="8">The sequence shown here is derived from an EMBL/GenBank/DDBJ whole genome shotgun (WGS) entry which is preliminary data.</text>
</comment>
<evidence type="ECO:0000259" key="6">
    <source>
        <dbReference type="Pfam" id="PF02465"/>
    </source>
</evidence>